<dbReference type="EMBL" id="AGWY01000018">
    <property type="protein sequence ID" value="EKS31845.1"/>
    <property type="molecule type" value="Genomic_DNA"/>
</dbReference>
<dbReference type="PATRIC" id="fig|883079.3.peg.4148"/>
<organism evidence="5 6">
    <name type="scientific">Afipia clevelandensis ATCC 49720</name>
    <dbReference type="NCBI Taxonomy" id="883079"/>
    <lineage>
        <taxon>Bacteria</taxon>
        <taxon>Pseudomonadati</taxon>
        <taxon>Pseudomonadota</taxon>
        <taxon>Alphaproteobacteria</taxon>
        <taxon>Hyphomicrobiales</taxon>
        <taxon>Nitrobacteraceae</taxon>
        <taxon>Afipia</taxon>
    </lineage>
</organism>
<evidence type="ECO:0000256" key="2">
    <source>
        <dbReference type="ARBA" id="ARBA00023125"/>
    </source>
</evidence>
<evidence type="ECO:0000313" key="6">
    <source>
        <dbReference type="Proteomes" id="UP000001095"/>
    </source>
</evidence>
<dbReference type="Gene3D" id="1.10.10.60">
    <property type="entry name" value="Homeodomain-like"/>
    <property type="match status" value="1"/>
</dbReference>
<keyword evidence="6" id="KW-1185">Reference proteome</keyword>
<dbReference type="OrthoDB" id="8125353at2"/>
<reference evidence="5 6" key="1">
    <citation type="submission" date="2012-04" db="EMBL/GenBank/DDBJ databases">
        <title>The Genome Sequence of Afipia clevelandensis ATCC 49720.</title>
        <authorList>
            <consortium name="The Broad Institute Genome Sequencing Platform"/>
            <person name="Earl A."/>
            <person name="Ward D."/>
            <person name="Feldgarden M."/>
            <person name="Gevers D."/>
            <person name="Huys G."/>
            <person name="Walker B."/>
            <person name="Young S.K."/>
            <person name="Zeng Q."/>
            <person name="Gargeya S."/>
            <person name="Fitzgerald M."/>
            <person name="Haas B."/>
            <person name="Abouelleil A."/>
            <person name="Alvarado L."/>
            <person name="Arachchi H.M."/>
            <person name="Berlin A."/>
            <person name="Chapman S.B."/>
            <person name="Goldberg J."/>
            <person name="Griggs A."/>
            <person name="Gujja S."/>
            <person name="Hansen M."/>
            <person name="Howarth C."/>
            <person name="Imamovic A."/>
            <person name="Larimer J."/>
            <person name="McCowen C."/>
            <person name="Montmayeur A."/>
            <person name="Murphy C."/>
            <person name="Neiman D."/>
            <person name="Pearson M."/>
            <person name="Priest M."/>
            <person name="Roberts A."/>
            <person name="Saif S."/>
            <person name="Shea T."/>
            <person name="Sisk P."/>
            <person name="Sykes S."/>
            <person name="Wortman J."/>
            <person name="Nusbaum C."/>
            <person name="Birren B."/>
        </authorList>
    </citation>
    <scope>NUCLEOTIDE SEQUENCE [LARGE SCALE GENOMIC DNA]</scope>
    <source>
        <strain evidence="5 6">ATCC 49720</strain>
    </source>
</reference>
<comment type="caution">
    <text evidence="5">The sequence shown here is derived from an EMBL/GenBank/DDBJ whole genome shotgun (WGS) entry which is preliminary data.</text>
</comment>
<accession>K8NWP8</accession>
<sequence>MGRAGEEYVRVVGGDLVSSVITDTTSMRIEVLRRECQGRMYWHFKQPELSLFWFAKGAGRLNATVDGRSVDCKFVGKSQLAIFPAAIEIEGEWDVGPELDYTVVFLNPAFVTERLRTAITSSTIAFEHPSLMRSLAELCREAATPDNVFDLMAEGWSIQALAHIARVSERQQPQASGVKGGLSARSLKRIEDFVRENLSQSISLGELSQIAGLSKRHFLRAFQESVGKTPYKYVLGLRIDEAKRKLAESDASITDVALAAGFGHAQHFSTSFRNMTGETPSSYRHRISC</sequence>
<proteinExistence type="predicted"/>
<dbReference type="Pfam" id="PF12833">
    <property type="entry name" value="HTH_18"/>
    <property type="match status" value="1"/>
</dbReference>
<evidence type="ECO:0000256" key="1">
    <source>
        <dbReference type="ARBA" id="ARBA00023015"/>
    </source>
</evidence>
<dbReference type="PANTHER" id="PTHR46796:SF6">
    <property type="entry name" value="ARAC SUBFAMILY"/>
    <property type="match status" value="1"/>
</dbReference>
<keyword evidence="2" id="KW-0238">DNA-binding</keyword>
<evidence type="ECO:0000313" key="5">
    <source>
        <dbReference type="EMBL" id="EKS31845.1"/>
    </source>
</evidence>
<dbReference type="PANTHER" id="PTHR46796">
    <property type="entry name" value="HTH-TYPE TRANSCRIPTIONAL ACTIVATOR RHAS-RELATED"/>
    <property type="match status" value="1"/>
</dbReference>
<protein>
    <recommendedName>
        <fullName evidence="4">HTH araC/xylS-type domain-containing protein</fullName>
    </recommendedName>
</protein>
<dbReference type="InterPro" id="IPR020449">
    <property type="entry name" value="Tscrpt_reg_AraC-type_HTH"/>
</dbReference>
<gene>
    <name evidence="5" type="ORF">HMPREF9696_04066</name>
</gene>
<dbReference type="HOGENOM" id="CLU_000445_88_4_5"/>
<dbReference type="InterPro" id="IPR018060">
    <property type="entry name" value="HTH_AraC"/>
</dbReference>
<dbReference type="SUPFAM" id="SSF46689">
    <property type="entry name" value="Homeodomain-like"/>
    <property type="match status" value="2"/>
</dbReference>
<dbReference type="InterPro" id="IPR050204">
    <property type="entry name" value="AraC_XylS_family_regulators"/>
</dbReference>
<dbReference type="InterPro" id="IPR018062">
    <property type="entry name" value="HTH_AraC-typ_CS"/>
</dbReference>
<name>K8NWP8_9BRAD</name>
<dbReference type="PRINTS" id="PR00032">
    <property type="entry name" value="HTHARAC"/>
</dbReference>
<evidence type="ECO:0000256" key="3">
    <source>
        <dbReference type="ARBA" id="ARBA00023163"/>
    </source>
</evidence>
<dbReference type="PROSITE" id="PS00041">
    <property type="entry name" value="HTH_ARAC_FAMILY_1"/>
    <property type="match status" value="1"/>
</dbReference>
<dbReference type="SMART" id="SM00342">
    <property type="entry name" value="HTH_ARAC"/>
    <property type="match status" value="1"/>
</dbReference>
<evidence type="ECO:0000259" key="4">
    <source>
        <dbReference type="PROSITE" id="PS01124"/>
    </source>
</evidence>
<feature type="domain" description="HTH araC/xylS-type" evidence="4">
    <location>
        <begin position="188"/>
        <end position="286"/>
    </location>
</feature>
<dbReference type="AlphaFoldDB" id="K8NWP8"/>
<keyword evidence="1" id="KW-0805">Transcription regulation</keyword>
<dbReference type="InterPro" id="IPR009057">
    <property type="entry name" value="Homeodomain-like_sf"/>
</dbReference>
<dbReference type="GO" id="GO:0003700">
    <property type="term" value="F:DNA-binding transcription factor activity"/>
    <property type="evidence" value="ECO:0007669"/>
    <property type="project" value="InterPro"/>
</dbReference>
<dbReference type="Proteomes" id="UP000001095">
    <property type="component" value="Unassembled WGS sequence"/>
</dbReference>
<dbReference type="GO" id="GO:0043565">
    <property type="term" value="F:sequence-specific DNA binding"/>
    <property type="evidence" value="ECO:0007669"/>
    <property type="project" value="InterPro"/>
</dbReference>
<dbReference type="PROSITE" id="PS01124">
    <property type="entry name" value="HTH_ARAC_FAMILY_2"/>
    <property type="match status" value="1"/>
</dbReference>
<keyword evidence="3" id="KW-0804">Transcription</keyword>